<dbReference type="EMBL" id="JAGPXF010000003">
    <property type="protein sequence ID" value="KAH7251396.1"/>
    <property type="molecule type" value="Genomic_DNA"/>
</dbReference>
<comment type="caution">
    <text evidence="2">The sequence shown here is derived from an EMBL/GenBank/DDBJ whole genome shotgun (WGS) entry which is preliminary data.</text>
</comment>
<keyword evidence="3" id="KW-1185">Reference proteome</keyword>
<dbReference type="PANTHER" id="PTHR38790">
    <property type="entry name" value="2EXR DOMAIN-CONTAINING PROTEIN-RELATED"/>
    <property type="match status" value="1"/>
</dbReference>
<dbReference type="InterPro" id="IPR056632">
    <property type="entry name" value="DUF7730"/>
</dbReference>
<evidence type="ECO:0000313" key="2">
    <source>
        <dbReference type="EMBL" id="KAH7251396.1"/>
    </source>
</evidence>
<accession>A0A8K0S4A3</accession>
<feature type="domain" description="DUF7730" evidence="1">
    <location>
        <begin position="54"/>
        <end position="227"/>
    </location>
</feature>
<dbReference type="OrthoDB" id="515692at2759"/>
<name>A0A8K0S4A3_9HYPO</name>
<dbReference type="Pfam" id="PF24864">
    <property type="entry name" value="DUF7730"/>
    <property type="match status" value="1"/>
</dbReference>
<organism evidence="2 3">
    <name type="scientific">Fusarium tricinctum</name>
    <dbReference type="NCBI Taxonomy" id="61284"/>
    <lineage>
        <taxon>Eukaryota</taxon>
        <taxon>Fungi</taxon>
        <taxon>Dikarya</taxon>
        <taxon>Ascomycota</taxon>
        <taxon>Pezizomycotina</taxon>
        <taxon>Sordariomycetes</taxon>
        <taxon>Hypocreomycetidae</taxon>
        <taxon>Hypocreales</taxon>
        <taxon>Nectriaceae</taxon>
        <taxon>Fusarium</taxon>
        <taxon>Fusarium tricinctum species complex</taxon>
    </lineage>
</organism>
<proteinExistence type="predicted"/>
<sequence length="318" mass="36366">MRPNPDPRDDSLPDWRDHVQEMPFLTHPRARALTPTGFRDQIAQEPNPIALFQESMWFKLPPYIRRDILRLAFGDCRVHMSLSYQSRFLARVGSVCHRSVLENQPPAPMTCGGNHYGPWSDSCKSSDPVQEQLNSGYEIEWLTVRNSYAETIDAFYSTHTIAMSGEAMISHIPQLVLPQRLAVITSLEIRWPLHSVLVTDADEKADPFRLSYQLDLDQISIVLDILAHKLFQASEDLAQKLRAFVRSRPGLRECAFALPETLFKRITGMGGHRESYSQVWDSLDGHLHMISIPFENSYPDPPFHIEERQQAGFWLLGG</sequence>
<evidence type="ECO:0000313" key="3">
    <source>
        <dbReference type="Proteomes" id="UP000813427"/>
    </source>
</evidence>
<reference evidence="2" key="1">
    <citation type="journal article" date="2021" name="Nat. Commun.">
        <title>Genetic determinants of endophytism in the Arabidopsis root mycobiome.</title>
        <authorList>
            <person name="Mesny F."/>
            <person name="Miyauchi S."/>
            <person name="Thiergart T."/>
            <person name="Pickel B."/>
            <person name="Atanasova L."/>
            <person name="Karlsson M."/>
            <person name="Huettel B."/>
            <person name="Barry K.W."/>
            <person name="Haridas S."/>
            <person name="Chen C."/>
            <person name="Bauer D."/>
            <person name="Andreopoulos W."/>
            <person name="Pangilinan J."/>
            <person name="LaButti K."/>
            <person name="Riley R."/>
            <person name="Lipzen A."/>
            <person name="Clum A."/>
            <person name="Drula E."/>
            <person name="Henrissat B."/>
            <person name="Kohler A."/>
            <person name="Grigoriev I.V."/>
            <person name="Martin F.M."/>
            <person name="Hacquard S."/>
        </authorList>
    </citation>
    <scope>NUCLEOTIDE SEQUENCE</scope>
    <source>
        <strain evidence="2">MPI-SDFR-AT-0068</strain>
    </source>
</reference>
<dbReference type="AlphaFoldDB" id="A0A8K0S4A3"/>
<evidence type="ECO:0000259" key="1">
    <source>
        <dbReference type="Pfam" id="PF24864"/>
    </source>
</evidence>
<gene>
    <name evidence="2" type="ORF">BKA59DRAFT_491896</name>
</gene>
<dbReference type="Proteomes" id="UP000813427">
    <property type="component" value="Unassembled WGS sequence"/>
</dbReference>
<protein>
    <recommendedName>
        <fullName evidence="1">DUF7730 domain-containing protein</fullName>
    </recommendedName>
</protein>